<protein>
    <submittedName>
        <fullName evidence="1">Uncharacterized protein</fullName>
    </submittedName>
</protein>
<dbReference type="RefSeq" id="WP_067555059.1">
    <property type="nucleotide sequence ID" value="NZ_CALFTW010000063.1"/>
</dbReference>
<gene>
    <name evidence="1" type="ORF">AALO17_05210</name>
</gene>
<dbReference type="Proteomes" id="UP000069771">
    <property type="component" value="Chromosome"/>
</dbReference>
<accession>A0A140DSM8</accession>
<dbReference type="STRING" id="1702221.AALO17_05210"/>
<name>A0A140DSM8_9FIRM</name>
<evidence type="ECO:0000313" key="2">
    <source>
        <dbReference type="Proteomes" id="UP000069771"/>
    </source>
</evidence>
<evidence type="ECO:0000313" key="1">
    <source>
        <dbReference type="EMBL" id="AMK53655.1"/>
    </source>
</evidence>
<proteinExistence type="predicted"/>
<keyword evidence="2" id="KW-1185">Reference proteome</keyword>
<dbReference type="KEGG" id="fro:AALO17_05210"/>
<organism evidence="1 2">
    <name type="scientific">Faecalibaculum rodentium</name>
    <dbReference type="NCBI Taxonomy" id="1702221"/>
    <lineage>
        <taxon>Bacteria</taxon>
        <taxon>Bacillati</taxon>
        <taxon>Bacillota</taxon>
        <taxon>Erysipelotrichia</taxon>
        <taxon>Erysipelotrichales</taxon>
        <taxon>Erysipelotrichaceae</taxon>
        <taxon>Faecalibaculum</taxon>
    </lineage>
</organism>
<sequence>MNESPTARRQPASLHDRERATALELLPLTAQEQKLNAMQQLKECGYSRSQSLHHLWEDHEADRNRLFVCRQAGDSIQALMFVQTESVDAGIHHPEPCRMEVDVFSWQTGGRQIRAEDLWTAVDCLAAREQLFVTRANMVIHQIQADTGRKQPEEQSRS</sequence>
<dbReference type="GeneID" id="78477364"/>
<dbReference type="EMBL" id="CP011391">
    <property type="protein sequence ID" value="AMK53655.1"/>
    <property type="molecule type" value="Genomic_DNA"/>
</dbReference>
<dbReference type="AlphaFoldDB" id="A0A140DSM8"/>
<reference evidence="1 2" key="1">
    <citation type="journal article" date="2016" name="Gut Pathog.">
        <title>Whole genome sequencing of "Faecalibaculum rodentium" ALO17, isolated from C57BL/6J laboratory mouse feces.</title>
        <authorList>
            <person name="Lim S."/>
            <person name="Chang D.H."/>
            <person name="Ahn S."/>
            <person name="Kim B.C."/>
        </authorList>
    </citation>
    <scope>NUCLEOTIDE SEQUENCE [LARGE SCALE GENOMIC DNA]</scope>
    <source>
        <strain evidence="1 2">Alo17</strain>
    </source>
</reference>